<dbReference type="PANTHER" id="PTHR31920:SF117">
    <property type="entry name" value="TRANSCRIPTIONAL FACTOR FAMILY PROTEIN, PUTATIVE-RELATED"/>
    <property type="match status" value="1"/>
</dbReference>
<name>A0A2Z6PNW3_TRISU</name>
<evidence type="ECO:0000256" key="1">
    <source>
        <dbReference type="ARBA" id="ARBA00004123"/>
    </source>
</evidence>
<dbReference type="Gene3D" id="2.40.330.10">
    <property type="entry name" value="DNA-binding pseudobarrel domain"/>
    <property type="match status" value="2"/>
</dbReference>
<accession>A0A2Z6PNW3</accession>
<keyword evidence="3" id="KW-0238">DNA-binding</keyword>
<evidence type="ECO:0000313" key="9">
    <source>
        <dbReference type="Proteomes" id="UP000242715"/>
    </source>
</evidence>
<dbReference type="InterPro" id="IPR015300">
    <property type="entry name" value="DNA-bd_pseudobarrel_sf"/>
</dbReference>
<dbReference type="CDD" id="cd10017">
    <property type="entry name" value="B3_DNA"/>
    <property type="match status" value="1"/>
</dbReference>
<dbReference type="InterPro" id="IPR050655">
    <property type="entry name" value="Plant_B3_domain"/>
</dbReference>
<dbReference type="GO" id="GO:0003677">
    <property type="term" value="F:DNA binding"/>
    <property type="evidence" value="ECO:0007669"/>
    <property type="project" value="UniProtKB-KW"/>
</dbReference>
<proteinExistence type="predicted"/>
<dbReference type="GO" id="GO:0005634">
    <property type="term" value="C:nucleus"/>
    <property type="evidence" value="ECO:0007669"/>
    <property type="project" value="UniProtKB-SubCell"/>
</dbReference>
<evidence type="ECO:0000256" key="3">
    <source>
        <dbReference type="ARBA" id="ARBA00023125"/>
    </source>
</evidence>
<dbReference type="PROSITE" id="PS50863">
    <property type="entry name" value="B3"/>
    <property type="match status" value="1"/>
</dbReference>
<keyword evidence="2" id="KW-0805">Transcription regulation</keyword>
<feature type="domain" description="TF-B3" evidence="7">
    <location>
        <begin position="172"/>
        <end position="264"/>
    </location>
</feature>
<evidence type="ECO:0000259" key="7">
    <source>
        <dbReference type="PROSITE" id="PS50863"/>
    </source>
</evidence>
<sequence>MARTNSTKLSIHFFKIILQTNLQRLKIPNKFTRRYGVNLSNPVLINPPDGTKWKVYWKNINGTSNFNVVIFGQNALEIDYGSSCDTYGDDDDDNDENDNIDHSDDESVEILDEKDNVDYSDDESVKILDELSSPRPHKKVRGETKRTSSLNMPKEARAQEIAENFISRNPFFTIFISPYHVAKSHQLDVPSLKGIIEKKDKYVMLQIGKKSWNVKLLRCYEDKNSRRLSAGWRLFVSESGLKPGDVCVFELINKNDLVFKVHVF</sequence>
<dbReference type="EMBL" id="DF974440">
    <property type="protein sequence ID" value="GAU48569.1"/>
    <property type="molecule type" value="Genomic_DNA"/>
</dbReference>
<dbReference type="SUPFAM" id="SSF101936">
    <property type="entry name" value="DNA-binding pseudobarrel domain"/>
    <property type="match status" value="2"/>
</dbReference>
<keyword evidence="9" id="KW-1185">Reference proteome</keyword>
<dbReference type="SMART" id="SM01019">
    <property type="entry name" value="B3"/>
    <property type="match status" value="2"/>
</dbReference>
<evidence type="ECO:0000256" key="4">
    <source>
        <dbReference type="ARBA" id="ARBA00023163"/>
    </source>
</evidence>
<feature type="region of interest" description="Disordered" evidence="6">
    <location>
        <begin position="86"/>
        <end position="106"/>
    </location>
</feature>
<evidence type="ECO:0000313" key="8">
    <source>
        <dbReference type="EMBL" id="GAU48569.1"/>
    </source>
</evidence>
<dbReference type="Proteomes" id="UP000242715">
    <property type="component" value="Unassembled WGS sequence"/>
</dbReference>
<evidence type="ECO:0000256" key="6">
    <source>
        <dbReference type="SAM" id="MobiDB-lite"/>
    </source>
</evidence>
<evidence type="ECO:0000256" key="5">
    <source>
        <dbReference type="ARBA" id="ARBA00023242"/>
    </source>
</evidence>
<reference evidence="9" key="1">
    <citation type="journal article" date="2017" name="Front. Plant Sci.">
        <title>Climate Clever Clovers: New Paradigm to Reduce the Environmental Footprint of Ruminants by Breeding Low Methanogenic Forages Utilizing Haplotype Variation.</title>
        <authorList>
            <person name="Kaur P."/>
            <person name="Appels R."/>
            <person name="Bayer P.E."/>
            <person name="Keeble-Gagnere G."/>
            <person name="Wang J."/>
            <person name="Hirakawa H."/>
            <person name="Shirasawa K."/>
            <person name="Vercoe P."/>
            <person name="Stefanova K."/>
            <person name="Durmic Z."/>
            <person name="Nichols P."/>
            <person name="Revell C."/>
            <person name="Isobe S.N."/>
            <person name="Edwards D."/>
            <person name="Erskine W."/>
        </authorList>
    </citation>
    <scope>NUCLEOTIDE SEQUENCE [LARGE SCALE GENOMIC DNA]</scope>
    <source>
        <strain evidence="9">cv. Daliak</strain>
    </source>
</reference>
<evidence type="ECO:0000256" key="2">
    <source>
        <dbReference type="ARBA" id="ARBA00023015"/>
    </source>
</evidence>
<comment type="subcellular location">
    <subcellularLocation>
        <location evidence="1">Nucleus</location>
    </subcellularLocation>
</comment>
<feature type="compositionally biased region" description="Acidic residues" evidence="6">
    <location>
        <begin position="87"/>
        <end position="106"/>
    </location>
</feature>
<organism evidence="8 9">
    <name type="scientific">Trifolium subterraneum</name>
    <name type="common">Subterranean clover</name>
    <dbReference type="NCBI Taxonomy" id="3900"/>
    <lineage>
        <taxon>Eukaryota</taxon>
        <taxon>Viridiplantae</taxon>
        <taxon>Streptophyta</taxon>
        <taxon>Embryophyta</taxon>
        <taxon>Tracheophyta</taxon>
        <taxon>Spermatophyta</taxon>
        <taxon>Magnoliopsida</taxon>
        <taxon>eudicotyledons</taxon>
        <taxon>Gunneridae</taxon>
        <taxon>Pentapetalae</taxon>
        <taxon>rosids</taxon>
        <taxon>fabids</taxon>
        <taxon>Fabales</taxon>
        <taxon>Fabaceae</taxon>
        <taxon>Papilionoideae</taxon>
        <taxon>50 kb inversion clade</taxon>
        <taxon>NPAAA clade</taxon>
        <taxon>Hologalegina</taxon>
        <taxon>IRL clade</taxon>
        <taxon>Trifolieae</taxon>
        <taxon>Trifolium</taxon>
    </lineage>
</organism>
<dbReference type="InterPro" id="IPR003340">
    <property type="entry name" value="B3_DNA-bd"/>
</dbReference>
<feature type="region of interest" description="Disordered" evidence="6">
    <location>
        <begin position="131"/>
        <end position="150"/>
    </location>
</feature>
<dbReference type="AlphaFoldDB" id="A0A2Z6PNW3"/>
<dbReference type="OrthoDB" id="1688597at2759"/>
<dbReference type="Pfam" id="PF02362">
    <property type="entry name" value="B3"/>
    <property type="match status" value="1"/>
</dbReference>
<keyword evidence="4" id="KW-0804">Transcription</keyword>
<protein>
    <recommendedName>
        <fullName evidence="7">TF-B3 domain-containing protein</fullName>
    </recommendedName>
</protein>
<keyword evidence="5" id="KW-0539">Nucleus</keyword>
<gene>
    <name evidence="8" type="ORF">TSUD_137540</name>
</gene>
<dbReference type="PANTHER" id="PTHR31920">
    <property type="entry name" value="B3 DOMAIN-CONTAINING"/>
    <property type="match status" value="1"/>
</dbReference>